<comment type="caution">
    <text evidence="2">The sequence shown here is derived from an EMBL/GenBank/DDBJ whole genome shotgun (WGS) entry which is preliminary data.</text>
</comment>
<keyword evidence="1" id="KW-0472">Membrane</keyword>
<feature type="transmembrane region" description="Helical" evidence="1">
    <location>
        <begin position="616"/>
        <end position="637"/>
    </location>
</feature>
<dbReference type="Proteomes" id="UP001595557">
    <property type="component" value="Unassembled WGS sequence"/>
</dbReference>
<dbReference type="EMBL" id="JBHRTE010000089">
    <property type="protein sequence ID" value="MFC3169946.1"/>
    <property type="molecule type" value="Genomic_DNA"/>
</dbReference>
<evidence type="ECO:0000256" key="1">
    <source>
        <dbReference type="SAM" id="Phobius"/>
    </source>
</evidence>
<evidence type="ECO:0008006" key="4">
    <source>
        <dbReference type="Google" id="ProtNLM"/>
    </source>
</evidence>
<keyword evidence="1" id="KW-0812">Transmembrane</keyword>
<keyword evidence="3" id="KW-1185">Reference proteome</keyword>
<name>A0ABV7IJJ6_9RHOB</name>
<proteinExistence type="predicted"/>
<reference evidence="3" key="1">
    <citation type="journal article" date="2019" name="Int. J. Syst. Evol. Microbiol.">
        <title>The Global Catalogue of Microorganisms (GCM) 10K type strain sequencing project: providing services to taxonomists for standard genome sequencing and annotation.</title>
        <authorList>
            <consortium name="The Broad Institute Genomics Platform"/>
            <consortium name="The Broad Institute Genome Sequencing Center for Infectious Disease"/>
            <person name="Wu L."/>
            <person name="Ma J."/>
        </authorList>
    </citation>
    <scope>NUCLEOTIDE SEQUENCE [LARGE SCALE GENOMIC DNA]</scope>
    <source>
        <strain evidence="3">KCTC 52239</strain>
    </source>
</reference>
<accession>A0ABV7IJJ6</accession>
<sequence>MTTIYTPRLTDLSREFTIAERELLTCSKTTGELILSDSRPDLQSSSNTIRAELIRYLLLGGCSKLRPHPKQVQITGAWITGELDLILIQTSLALQLFKCNIEKPIKLFDARIFGLDLSGSMIPALYAHRLHTVGPVHLRNGFQCNGIVDLSRANIGEKLDCSKSKFLLGDKQNCRAHVFNDDAANALLDISDSNIKGCVHFNGAIMKSPFENSVYANGATIGNDFTFSRRFFSIGTVDITGATIRGQLSFSNKSTIIAANKDKKSKFNAWEKFIALRADGVQVDLDVLIRNRFTCFGSLDLSNARIGGQLCCEGCRIVGSVSFQQTRVDRTFFWRNIVGRINIFDLRSLRVLVLDDDFAHAAFNNKRSSWDIAEKSLFTNFSYSSLKILGDIRGRLKWLERGSFYSLSHAQPQSRKLRSDVKVFDGQPYTHFAQLLEASGNGRAAALARYLREEYTSAYQYSHRKATMPLDWRRSIAFVQALSLRLLDRLFCILFGYGHKPFRIIIFSGAVVLLSSFYFMETYSRGEMAPSSSVVLTSLEWQSASLAGCPIAQEFNCDMPLRLWENSTTYKDYETFSAIGYGLDLFLPILDLGQERAWSPSPGRGLFGKIGFYLRWIVQVCGWIVVIVSAAVVTGLIGRRD</sequence>
<organism evidence="2 3">
    <name type="scientific">Paracoccus fontiphilus</name>
    <dbReference type="NCBI Taxonomy" id="1815556"/>
    <lineage>
        <taxon>Bacteria</taxon>
        <taxon>Pseudomonadati</taxon>
        <taxon>Pseudomonadota</taxon>
        <taxon>Alphaproteobacteria</taxon>
        <taxon>Rhodobacterales</taxon>
        <taxon>Paracoccaceae</taxon>
        <taxon>Paracoccus</taxon>
    </lineage>
</organism>
<evidence type="ECO:0000313" key="2">
    <source>
        <dbReference type="EMBL" id="MFC3169946.1"/>
    </source>
</evidence>
<gene>
    <name evidence="2" type="ORF">ACFOD7_18005</name>
</gene>
<dbReference type="RefSeq" id="WP_377707384.1">
    <property type="nucleotide sequence ID" value="NZ_JBHRTE010000089.1"/>
</dbReference>
<protein>
    <recommendedName>
        <fullName evidence="4">Pentapeptide repeat-containing protein</fullName>
    </recommendedName>
</protein>
<evidence type="ECO:0000313" key="3">
    <source>
        <dbReference type="Proteomes" id="UP001595557"/>
    </source>
</evidence>
<keyword evidence="1" id="KW-1133">Transmembrane helix</keyword>